<evidence type="ECO:0000259" key="8">
    <source>
        <dbReference type="PROSITE" id="PS50112"/>
    </source>
</evidence>
<keyword evidence="6" id="KW-0472">Membrane</keyword>
<dbReference type="SUPFAM" id="SSF55785">
    <property type="entry name" value="PYP-like sensor domain (PAS domain)"/>
    <property type="match status" value="3"/>
</dbReference>
<proteinExistence type="predicted"/>
<evidence type="ECO:0000313" key="11">
    <source>
        <dbReference type="Proteomes" id="UP000050502"/>
    </source>
</evidence>
<dbReference type="Pfam" id="PF13426">
    <property type="entry name" value="PAS_9"/>
    <property type="match status" value="1"/>
</dbReference>
<keyword evidence="3" id="KW-0597">Phosphoprotein</keyword>
<keyword evidence="4" id="KW-0808">Transferase</keyword>
<dbReference type="SMART" id="SM00086">
    <property type="entry name" value="PAC"/>
    <property type="match status" value="3"/>
</dbReference>
<dbReference type="InterPro" id="IPR052162">
    <property type="entry name" value="Sensor_kinase/Photoreceptor"/>
</dbReference>
<dbReference type="GO" id="GO:0006355">
    <property type="term" value="P:regulation of DNA-templated transcription"/>
    <property type="evidence" value="ECO:0007669"/>
    <property type="project" value="InterPro"/>
</dbReference>
<dbReference type="InterPro" id="IPR000700">
    <property type="entry name" value="PAS-assoc_C"/>
</dbReference>
<dbReference type="PANTHER" id="PTHR43304:SF1">
    <property type="entry name" value="PAC DOMAIN-CONTAINING PROTEIN"/>
    <property type="match status" value="1"/>
</dbReference>
<name>A0A0P6YC16_9CHLR</name>
<feature type="transmembrane region" description="Helical" evidence="6">
    <location>
        <begin position="17"/>
        <end position="39"/>
    </location>
</feature>
<evidence type="ECO:0000256" key="3">
    <source>
        <dbReference type="ARBA" id="ARBA00022553"/>
    </source>
</evidence>
<protein>
    <recommendedName>
        <fullName evidence="2">histidine kinase</fullName>
        <ecNumber evidence="2">2.7.13.3</ecNumber>
    </recommendedName>
</protein>
<feature type="domain" description="PAS" evidence="8">
    <location>
        <begin position="366"/>
        <end position="436"/>
    </location>
</feature>
<keyword evidence="5" id="KW-0418">Kinase</keyword>
<gene>
    <name evidence="10" type="ORF">SE16_09660</name>
</gene>
<feature type="domain" description="PAC" evidence="9">
    <location>
        <begin position="192"/>
        <end position="244"/>
    </location>
</feature>
<feature type="domain" description="PAC" evidence="9">
    <location>
        <begin position="313"/>
        <end position="365"/>
    </location>
</feature>
<dbReference type="Proteomes" id="UP000050502">
    <property type="component" value="Unassembled WGS sequence"/>
</dbReference>
<accession>A0A0P6YC16</accession>
<dbReference type="SUPFAM" id="SSF55874">
    <property type="entry name" value="ATPase domain of HSP90 chaperone/DNA topoisomerase II/histidine kinase"/>
    <property type="match status" value="1"/>
</dbReference>
<dbReference type="EMBL" id="LGKN01000005">
    <property type="protein sequence ID" value="KPL87817.1"/>
    <property type="molecule type" value="Genomic_DNA"/>
</dbReference>
<dbReference type="InterPro" id="IPR005467">
    <property type="entry name" value="His_kinase_dom"/>
</dbReference>
<keyword evidence="6" id="KW-0812">Transmembrane</keyword>
<evidence type="ECO:0000313" key="10">
    <source>
        <dbReference type="EMBL" id="KPL87817.1"/>
    </source>
</evidence>
<dbReference type="Gene3D" id="3.30.565.10">
    <property type="entry name" value="Histidine kinase-like ATPase, C-terminal domain"/>
    <property type="match status" value="1"/>
</dbReference>
<dbReference type="Pfam" id="PF00989">
    <property type="entry name" value="PAS"/>
    <property type="match status" value="1"/>
</dbReference>
<dbReference type="InterPro" id="IPR001610">
    <property type="entry name" value="PAC"/>
</dbReference>
<dbReference type="AlphaFoldDB" id="A0A0P6YC16"/>
<evidence type="ECO:0000256" key="1">
    <source>
        <dbReference type="ARBA" id="ARBA00000085"/>
    </source>
</evidence>
<evidence type="ECO:0000256" key="5">
    <source>
        <dbReference type="ARBA" id="ARBA00022777"/>
    </source>
</evidence>
<evidence type="ECO:0000259" key="9">
    <source>
        <dbReference type="PROSITE" id="PS50113"/>
    </source>
</evidence>
<dbReference type="Gene3D" id="3.30.450.20">
    <property type="entry name" value="PAS domain"/>
    <property type="match status" value="3"/>
</dbReference>
<dbReference type="PROSITE" id="PS50112">
    <property type="entry name" value="PAS"/>
    <property type="match status" value="2"/>
</dbReference>
<feature type="domain" description="PAS" evidence="8">
    <location>
        <begin position="245"/>
        <end position="289"/>
    </location>
</feature>
<dbReference type="Pfam" id="PF02518">
    <property type="entry name" value="HATPase_c"/>
    <property type="match status" value="1"/>
</dbReference>
<dbReference type="InterPro" id="IPR013767">
    <property type="entry name" value="PAS_fold"/>
</dbReference>
<feature type="domain" description="Histidine kinase" evidence="7">
    <location>
        <begin position="508"/>
        <end position="718"/>
    </location>
</feature>
<comment type="caution">
    <text evidence="10">The sequence shown here is derived from an EMBL/GenBank/DDBJ whole genome shotgun (WGS) entry which is preliminary data.</text>
</comment>
<sequence length="725" mass="81658">MRAGRQQASGLPTLQQLLFIAIGITLLVFLVLVGATLFFPTLPRGFLLVLDTLLFCIALVLLFTLYRLVIVPMHALVKYVQTLESRQPAAFDTPAVREMTLLADAIQRTYQRMADHLHKVEAYQDMIWNMPLGVLRLDTEGRILSANAAAATIAGVSSAIALVGRSIHEFWRDDDAAEQWRTSIANATHPITLTPIAWRRADGTPRWARLDISPVFDAEGTLVELLCALTDITEPIEAREHLRIAEQRYRFLVESASEGICTIDQEGRIRYANAAFAALVGMPREQLEGLSWKQLCFEEDIPRAYQLWQHQSSTAEFRIRRADGTERWAYISVGELPAPQPHAERWIVLATDIQAQKEARDALAQSEAYFRALVQHSRDSILVLDEHLRVRFMSDAGLRFSGYAPDEVLGQPLEYLLVPEDRPYARERLQEALQNPDRAVSAIARYRRKNGTVRTLACIATNLLHNPIVRGIVINAHDIHDYVLLQQELERALQNASSDQWFESHLLAMASEFTKPLHRIANNLNHVLTDSELGTSHTQAIEDALETTRTLHTLVDEMVRSAIIVAQDTAFTEVDLNELVQAILKALAPLIQTYQTTVILDELPRVQGHPAQLSLLFQALLEYSIQHTNTSTPLLRLSAERDDEMWKIAIYSSGTSIAPENMARLFTSLLTQETDLTPGTRLRFVSCRHIVERHAGRIWAHTEPDRGTTFYFTLPTASPSNTNDA</sequence>
<dbReference type="PANTHER" id="PTHR43304">
    <property type="entry name" value="PHYTOCHROME-LIKE PROTEIN CPH1"/>
    <property type="match status" value="1"/>
</dbReference>
<dbReference type="Pfam" id="PF08448">
    <property type="entry name" value="PAS_4"/>
    <property type="match status" value="1"/>
</dbReference>
<evidence type="ECO:0000259" key="7">
    <source>
        <dbReference type="PROSITE" id="PS50109"/>
    </source>
</evidence>
<feature type="transmembrane region" description="Helical" evidence="6">
    <location>
        <begin position="46"/>
        <end position="69"/>
    </location>
</feature>
<keyword evidence="6" id="KW-1133">Transmembrane helix</keyword>
<dbReference type="InterPro" id="IPR035965">
    <property type="entry name" value="PAS-like_dom_sf"/>
</dbReference>
<dbReference type="InterPro" id="IPR036890">
    <property type="entry name" value="HATPase_C_sf"/>
</dbReference>
<dbReference type="NCBIfam" id="TIGR00229">
    <property type="entry name" value="sensory_box"/>
    <property type="match status" value="3"/>
</dbReference>
<organism evidence="10 11">
    <name type="scientific">Ardenticatena maritima</name>
    <dbReference type="NCBI Taxonomy" id="872965"/>
    <lineage>
        <taxon>Bacteria</taxon>
        <taxon>Bacillati</taxon>
        <taxon>Chloroflexota</taxon>
        <taxon>Ardenticatenia</taxon>
        <taxon>Ardenticatenales</taxon>
        <taxon>Ardenticatenaceae</taxon>
        <taxon>Ardenticatena</taxon>
    </lineage>
</organism>
<dbReference type="InterPro" id="IPR013656">
    <property type="entry name" value="PAS_4"/>
</dbReference>
<dbReference type="InterPro" id="IPR003594">
    <property type="entry name" value="HATPase_dom"/>
</dbReference>
<dbReference type="SMART" id="SM00091">
    <property type="entry name" value="PAS"/>
    <property type="match status" value="3"/>
</dbReference>
<dbReference type="PROSITE" id="PS50109">
    <property type="entry name" value="HIS_KIN"/>
    <property type="match status" value="1"/>
</dbReference>
<dbReference type="InterPro" id="IPR000014">
    <property type="entry name" value="PAS"/>
</dbReference>
<dbReference type="GO" id="GO:0004673">
    <property type="term" value="F:protein histidine kinase activity"/>
    <property type="evidence" value="ECO:0007669"/>
    <property type="project" value="UniProtKB-EC"/>
</dbReference>
<reference evidence="10 11" key="1">
    <citation type="submission" date="2015-07" db="EMBL/GenBank/DDBJ databases">
        <title>Whole genome sequence of Ardenticatena maritima DSM 23922.</title>
        <authorList>
            <person name="Hemp J."/>
            <person name="Ward L.M."/>
            <person name="Pace L.A."/>
            <person name="Fischer W.W."/>
        </authorList>
    </citation>
    <scope>NUCLEOTIDE SEQUENCE [LARGE SCALE GENOMIC DNA]</scope>
    <source>
        <strain evidence="10 11">110S</strain>
    </source>
</reference>
<dbReference type="SMART" id="SM00387">
    <property type="entry name" value="HATPase_c"/>
    <property type="match status" value="1"/>
</dbReference>
<comment type="catalytic activity">
    <reaction evidence="1">
        <text>ATP + protein L-histidine = ADP + protein N-phospho-L-histidine.</text>
        <dbReference type="EC" id="2.7.13.3"/>
    </reaction>
</comment>
<evidence type="ECO:0000256" key="4">
    <source>
        <dbReference type="ARBA" id="ARBA00022679"/>
    </source>
</evidence>
<evidence type="ECO:0000256" key="6">
    <source>
        <dbReference type="SAM" id="Phobius"/>
    </source>
</evidence>
<dbReference type="CDD" id="cd00130">
    <property type="entry name" value="PAS"/>
    <property type="match status" value="3"/>
</dbReference>
<evidence type="ECO:0000256" key="2">
    <source>
        <dbReference type="ARBA" id="ARBA00012438"/>
    </source>
</evidence>
<dbReference type="PROSITE" id="PS50113">
    <property type="entry name" value="PAC"/>
    <property type="match status" value="2"/>
</dbReference>
<dbReference type="EC" id="2.7.13.3" evidence="2"/>